<protein>
    <recommendedName>
        <fullName evidence="2">Bacteriophage tail tape measure C-terminal domain-containing protein</fullName>
    </recommendedName>
</protein>
<evidence type="ECO:0000313" key="3">
    <source>
        <dbReference type="EMBL" id="RKH48393.1"/>
    </source>
</evidence>
<dbReference type="Pfam" id="PF09718">
    <property type="entry name" value="Tape_meas_lam_C"/>
    <property type="match status" value="1"/>
</dbReference>
<feature type="compositionally biased region" description="Polar residues" evidence="1">
    <location>
        <begin position="136"/>
        <end position="145"/>
    </location>
</feature>
<comment type="caution">
    <text evidence="3">The sequence shown here is derived from an EMBL/GenBank/DDBJ whole genome shotgun (WGS) entry which is preliminary data.</text>
</comment>
<proteinExistence type="predicted"/>
<evidence type="ECO:0000313" key="4">
    <source>
        <dbReference type="Proteomes" id="UP000273405"/>
    </source>
</evidence>
<dbReference type="AlphaFoldDB" id="A0A3A8NWD5"/>
<sequence length="167" mass="17165">MDRLQDQINTGFSYTKEIVGTATQHMADTFANFVTTGRLEFGVMVDGILKDLARLMAQKGFVALVDAGLSAIGGGSTSSLSLGGAHAAGGPSARPRLTWWASSGRSSSSPAAPAASSPTMRWAGPNVNQTIHVTVNADGSSQVSASVEGGRAEAERLGKRMGTPSAR</sequence>
<organism evidence="3 4">
    <name type="scientific">Corallococcus sicarius</name>
    <dbReference type="NCBI Taxonomy" id="2316726"/>
    <lineage>
        <taxon>Bacteria</taxon>
        <taxon>Pseudomonadati</taxon>
        <taxon>Myxococcota</taxon>
        <taxon>Myxococcia</taxon>
        <taxon>Myxococcales</taxon>
        <taxon>Cystobacterineae</taxon>
        <taxon>Myxococcaceae</taxon>
        <taxon>Corallococcus</taxon>
    </lineage>
</organism>
<dbReference type="OrthoDB" id="6174294at2"/>
<keyword evidence="4" id="KW-1185">Reference proteome</keyword>
<accession>A0A3A8NWD5</accession>
<dbReference type="EMBL" id="RAWG01000001">
    <property type="protein sequence ID" value="RKH48393.1"/>
    <property type="molecule type" value="Genomic_DNA"/>
</dbReference>
<name>A0A3A8NWD5_9BACT</name>
<evidence type="ECO:0000256" key="1">
    <source>
        <dbReference type="SAM" id="MobiDB-lite"/>
    </source>
</evidence>
<evidence type="ECO:0000259" key="2">
    <source>
        <dbReference type="Pfam" id="PF09718"/>
    </source>
</evidence>
<feature type="region of interest" description="Disordered" evidence="1">
    <location>
        <begin position="82"/>
        <end position="124"/>
    </location>
</feature>
<feature type="domain" description="Bacteriophage tail tape measure C-terminal" evidence="2">
    <location>
        <begin position="5"/>
        <end position="61"/>
    </location>
</feature>
<reference evidence="4" key="1">
    <citation type="submission" date="2018-09" db="EMBL/GenBank/DDBJ databases">
        <authorList>
            <person name="Livingstone P.G."/>
            <person name="Whitworth D.E."/>
        </authorList>
    </citation>
    <scope>NUCLEOTIDE SEQUENCE [LARGE SCALE GENOMIC DNA]</scope>
    <source>
        <strain evidence="4">CA040B</strain>
    </source>
</reference>
<dbReference type="Proteomes" id="UP000273405">
    <property type="component" value="Unassembled WGS sequence"/>
</dbReference>
<dbReference type="RefSeq" id="WP_120623233.1">
    <property type="nucleotide sequence ID" value="NZ_RAWG01000001.1"/>
</dbReference>
<feature type="region of interest" description="Disordered" evidence="1">
    <location>
        <begin position="136"/>
        <end position="167"/>
    </location>
</feature>
<dbReference type="InterPro" id="IPR006431">
    <property type="entry name" value="Phage_tape_meas_C"/>
</dbReference>
<feature type="compositionally biased region" description="Low complexity" evidence="1">
    <location>
        <begin position="82"/>
        <end position="93"/>
    </location>
</feature>
<gene>
    <name evidence="3" type="ORF">D7X12_00190</name>
</gene>
<feature type="compositionally biased region" description="Low complexity" evidence="1">
    <location>
        <begin position="101"/>
        <end position="118"/>
    </location>
</feature>